<dbReference type="FunFam" id="1.20.1280.50:FF:000084">
    <property type="entry name" value="EIN3-binding F-box protein 1"/>
    <property type="match status" value="1"/>
</dbReference>
<dbReference type="Gene3D" id="3.80.10.10">
    <property type="entry name" value="Ribonuclease Inhibitor"/>
    <property type="match status" value="3"/>
</dbReference>
<feature type="transmembrane region" description="Helical" evidence="1">
    <location>
        <begin position="641"/>
        <end position="663"/>
    </location>
</feature>
<dbReference type="InterPro" id="IPR001810">
    <property type="entry name" value="F-box_dom"/>
</dbReference>
<dbReference type="SUPFAM" id="SSF81383">
    <property type="entry name" value="F-box domain"/>
    <property type="match status" value="1"/>
</dbReference>
<keyword evidence="1" id="KW-0472">Membrane</keyword>
<comment type="caution">
    <text evidence="3">The sequence shown here is derived from an EMBL/GenBank/DDBJ whole genome shotgun (WGS) entry which is preliminary data.</text>
</comment>
<evidence type="ECO:0000256" key="1">
    <source>
        <dbReference type="SAM" id="Phobius"/>
    </source>
</evidence>
<dbReference type="SUPFAM" id="SSF52047">
    <property type="entry name" value="RNI-like"/>
    <property type="match status" value="2"/>
</dbReference>
<dbReference type="FunFam" id="3.80.10.10:FF:000214">
    <property type="entry name" value="EIN3-binding F-box protein 1"/>
    <property type="match status" value="1"/>
</dbReference>
<dbReference type="InterPro" id="IPR057207">
    <property type="entry name" value="FBXL15_LRR"/>
</dbReference>
<keyword evidence="4" id="KW-1185">Reference proteome</keyword>
<dbReference type="SMART" id="SM00256">
    <property type="entry name" value="FBOX"/>
    <property type="match status" value="1"/>
</dbReference>
<accession>A0AAP0MIU8</accession>
<dbReference type="EMBL" id="JBCGBO010000004">
    <property type="protein sequence ID" value="KAK9207906.1"/>
    <property type="molecule type" value="Genomic_DNA"/>
</dbReference>
<dbReference type="PANTHER" id="PTHR13318">
    <property type="entry name" value="PARTNER OF PAIRED, ISOFORM B-RELATED"/>
    <property type="match status" value="1"/>
</dbReference>
<dbReference type="Proteomes" id="UP001428341">
    <property type="component" value="Unassembled WGS sequence"/>
</dbReference>
<keyword evidence="1" id="KW-0812">Transmembrane</keyword>
<dbReference type="Pfam" id="PF00646">
    <property type="entry name" value="F-box"/>
    <property type="match status" value="1"/>
</dbReference>
<feature type="domain" description="F-box" evidence="2">
    <location>
        <begin position="63"/>
        <end position="112"/>
    </location>
</feature>
<sequence length="1012" mass="110234">MSKLFALSGSDDFCPGGPIYPNPKESGLLLPLGPNVDVYFRARKRSRISAPFVYREERFEQKQVSIEVLPDECLFEIFRRLDGGEERSACACVSKRWLSLLSNIHRDEIRSLKPEAEKKVELVSDAEDLDVERDGYLSRSLEGKKATDIRLAAIAVGTASRGGLGKLSIRGNNSTRGVTSVGLRAIARGCPSLRVLSLWNTSSVGDEGLCEIANGCHQLEKLDLCQCPAITDRALITIAKNCPKLIDLTIESCSSIGNEGLQAVGRFCPNLKSISIKDCHLVGDQGIASLLSSATYSLEKVKLQRLNITDVSLAVIGHYGKAVTDLFLTGLPHVSERGFWVMGSGHGLQKLKSLTITSCMGVTDLGLEAVGKGCPNLKQFCLRKCAFLSDNGLISFAKAAFSLESLQLEECHRITQLGFFGSLLNCGEKLKALSLVSCLGIKDQNLGVRSVSPCKSLRSLSIRNCPGFGDASLAVLGKLCPQLQNVDLSGLQGVTDAGFLPVLESCEAGLAKVNLSGCVNLTDKVVSTMAELHGWTLEMLNLDGCRKISDASLMAIADNCPLLCDLDVSKCAVTDFGIASLARGSHFNLQILSLSGCSMVSDKSLGALRKLGQTLLGLNLQHCNAISTNSVDMLVEQLWRVFPPLLMVLCYWVSVPSVLAIVYGETKLLSLQISSLFTKCSTFLMPHVGSLFFSKGGLKSHESHFVVVAFNGSEFLMPCVDGVLALAASYMVCLDNPRVVFYSPGPGFAGFIYSWTVLFAMTLLCNEIGSPFVICIVTSLNQINVQSFKRKEVVALKVKQVTDLGFHQFISGKQFFNRKHLLQGHRGESLRLIGAWHHAQYQTAALLLFHYQTSFSSRLKSSSLPECQQRHVSSLSLATTHRLALANNSIYITSQMFISLYPLTSPQNFIVSLMAVVKVTVILVFLLTSLTSKPVYGVTGREKLVGSRPPGCVNKCLRCKPCTATLVIQHGHHHEQWTSSSHHDRDEEGLGEGDGYYLQSWKCKCGNKLYQP</sequence>
<name>A0AAP0MIU8_9ROSI</name>
<dbReference type="Gene3D" id="1.20.1280.50">
    <property type="match status" value="1"/>
</dbReference>
<reference evidence="3 4" key="1">
    <citation type="submission" date="2024-05" db="EMBL/GenBank/DDBJ databases">
        <title>Haplotype-resolved chromosome-level genome assembly of Huyou (Citrus changshanensis).</title>
        <authorList>
            <person name="Miao C."/>
            <person name="Chen W."/>
            <person name="Wu Y."/>
            <person name="Wang L."/>
            <person name="Zhao S."/>
            <person name="Grierson D."/>
            <person name="Xu C."/>
            <person name="Chen K."/>
        </authorList>
    </citation>
    <scope>NUCLEOTIDE SEQUENCE [LARGE SCALE GENOMIC DNA]</scope>
    <source>
        <strain evidence="3">01-14</strain>
        <tissue evidence="3">Leaf</tissue>
    </source>
</reference>
<evidence type="ECO:0000313" key="3">
    <source>
        <dbReference type="EMBL" id="KAK9207906.1"/>
    </source>
</evidence>
<evidence type="ECO:0000313" key="4">
    <source>
        <dbReference type="Proteomes" id="UP001428341"/>
    </source>
</evidence>
<dbReference type="GO" id="GO:0031146">
    <property type="term" value="P:SCF-dependent proteasomal ubiquitin-dependent protein catabolic process"/>
    <property type="evidence" value="ECO:0007669"/>
    <property type="project" value="TreeGrafter"/>
</dbReference>
<feature type="transmembrane region" description="Helical" evidence="1">
    <location>
        <begin position="669"/>
        <end position="693"/>
    </location>
</feature>
<feature type="transmembrane region" description="Helical" evidence="1">
    <location>
        <begin position="909"/>
        <end position="927"/>
    </location>
</feature>
<dbReference type="Pfam" id="PF17181">
    <property type="entry name" value="EPF"/>
    <property type="match status" value="1"/>
</dbReference>
<organism evidence="3 4">
    <name type="scientific">Citrus x changshan-huyou</name>
    <dbReference type="NCBI Taxonomy" id="2935761"/>
    <lineage>
        <taxon>Eukaryota</taxon>
        <taxon>Viridiplantae</taxon>
        <taxon>Streptophyta</taxon>
        <taxon>Embryophyta</taxon>
        <taxon>Tracheophyta</taxon>
        <taxon>Spermatophyta</taxon>
        <taxon>Magnoliopsida</taxon>
        <taxon>eudicotyledons</taxon>
        <taxon>Gunneridae</taxon>
        <taxon>Pentapetalae</taxon>
        <taxon>rosids</taxon>
        <taxon>malvids</taxon>
        <taxon>Sapindales</taxon>
        <taxon>Rutaceae</taxon>
        <taxon>Aurantioideae</taxon>
        <taxon>Citrus</taxon>
    </lineage>
</organism>
<keyword evidence="1" id="KW-1133">Transmembrane helix</keyword>
<evidence type="ECO:0000259" key="2">
    <source>
        <dbReference type="PROSITE" id="PS50181"/>
    </source>
</evidence>
<dbReference type="CDD" id="cd22159">
    <property type="entry name" value="F-box_AtTIR1-like"/>
    <property type="match status" value="1"/>
</dbReference>
<dbReference type="InterPro" id="IPR036047">
    <property type="entry name" value="F-box-like_dom_sf"/>
</dbReference>
<feature type="transmembrane region" description="Helical" evidence="1">
    <location>
        <begin position="705"/>
        <end position="732"/>
    </location>
</feature>
<protein>
    <recommendedName>
        <fullName evidence="2">F-box domain-containing protein</fullName>
    </recommendedName>
</protein>
<dbReference type="AlphaFoldDB" id="A0AAP0MIU8"/>
<dbReference type="InterPro" id="IPR006553">
    <property type="entry name" value="Leu-rich_rpt_Cys-con_subtyp"/>
</dbReference>
<gene>
    <name evidence="3" type="ORF">WN944_000255</name>
</gene>
<dbReference type="SMART" id="SM00367">
    <property type="entry name" value="LRR_CC"/>
    <property type="match status" value="13"/>
</dbReference>
<dbReference type="FunFam" id="3.80.10.10:FF:000451">
    <property type="entry name" value="EIN3-binding F-box protein 1"/>
    <property type="match status" value="1"/>
</dbReference>
<proteinExistence type="predicted"/>
<dbReference type="PROSITE" id="PS50181">
    <property type="entry name" value="FBOX"/>
    <property type="match status" value="1"/>
</dbReference>
<dbReference type="InterPro" id="IPR032675">
    <property type="entry name" value="LRR_dom_sf"/>
</dbReference>
<dbReference type="Pfam" id="PF25372">
    <property type="entry name" value="DUF7885"/>
    <property type="match status" value="2"/>
</dbReference>
<dbReference type="FunFam" id="3.80.10.10:FF:000473">
    <property type="entry name" value="EIN3-binding F-box protein 1"/>
    <property type="match status" value="1"/>
</dbReference>
<dbReference type="GO" id="GO:0019005">
    <property type="term" value="C:SCF ubiquitin ligase complex"/>
    <property type="evidence" value="ECO:0007669"/>
    <property type="project" value="TreeGrafter"/>
</dbReference>